<proteinExistence type="predicted"/>
<dbReference type="EMBL" id="CP021109">
    <property type="protein sequence ID" value="ARP86366.1"/>
    <property type="molecule type" value="Genomic_DNA"/>
</dbReference>
<accession>A0A1W6YZ80</accession>
<name>A0A1W6YZ80_9BORD</name>
<evidence type="ECO:0000313" key="2">
    <source>
        <dbReference type="Proteomes" id="UP000194139"/>
    </source>
</evidence>
<reference evidence="1 2" key="1">
    <citation type="submission" date="2017-05" db="EMBL/GenBank/DDBJ databases">
        <title>Complete and WGS of Bordetella genogroups.</title>
        <authorList>
            <person name="Spilker T."/>
            <person name="LiPuma J."/>
        </authorList>
    </citation>
    <scope>NUCLEOTIDE SEQUENCE [LARGE SCALE GENOMIC DNA]</scope>
    <source>
        <strain evidence="1 2">AU17164</strain>
    </source>
</reference>
<organism evidence="1 2">
    <name type="scientific">Bordetella genomosp. 9</name>
    <dbReference type="NCBI Taxonomy" id="1416803"/>
    <lineage>
        <taxon>Bacteria</taxon>
        <taxon>Pseudomonadati</taxon>
        <taxon>Pseudomonadota</taxon>
        <taxon>Betaproteobacteria</taxon>
        <taxon>Burkholderiales</taxon>
        <taxon>Alcaligenaceae</taxon>
        <taxon>Bordetella</taxon>
    </lineage>
</organism>
<dbReference type="RefSeq" id="WP_086072176.1">
    <property type="nucleotide sequence ID" value="NZ_CP021109.1"/>
</dbReference>
<dbReference type="AlphaFoldDB" id="A0A1W6YZ80"/>
<protein>
    <submittedName>
        <fullName evidence="1">Uncharacterized protein</fullName>
    </submittedName>
</protein>
<keyword evidence="2" id="KW-1185">Reference proteome</keyword>
<dbReference type="Proteomes" id="UP000194139">
    <property type="component" value="Chromosome"/>
</dbReference>
<evidence type="ECO:0000313" key="1">
    <source>
        <dbReference type="EMBL" id="ARP86366.1"/>
    </source>
</evidence>
<gene>
    <name evidence="1" type="ORF">CAL13_09260</name>
</gene>
<sequence>MGNKQPMLRVMRDHISRVEHGYAMKKEWPRGAGPYPKGLYSALDGAIKTIDKLKQIEKEQPHQPLERILSPRLHEAYEEWKAGNHKPLLRFMDDLVQGKLLIG</sequence>